<dbReference type="STRING" id="1817864.A2Z21_06675"/>
<dbReference type="Proteomes" id="UP000179157">
    <property type="component" value="Unassembled WGS sequence"/>
</dbReference>
<proteinExistence type="predicted"/>
<dbReference type="PANTHER" id="PTHR40446:SF2">
    <property type="entry name" value="N-ACETYLGLUCOSAMINE-1-PHOSPHODIESTER ALPHA-N-ACETYLGLUCOSAMINIDASE"/>
    <property type="match status" value="1"/>
</dbReference>
<reference evidence="3 4" key="1">
    <citation type="journal article" date="2016" name="Nat. Commun.">
        <title>Thousands of microbial genomes shed light on interconnected biogeochemical processes in an aquifer system.</title>
        <authorList>
            <person name="Anantharaman K."/>
            <person name="Brown C.T."/>
            <person name="Hug L.A."/>
            <person name="Sharon I."/>
            <person name="Castelle C.J."/>
            <person name="Probst A.J."/>
            <person name="Thomas B.C."/>
            <person name="Singh A."/>
            <person name="Wilkins M.J."/>
            <person name="Karaoz U."/>
            <person name="Brodie E.L."/>
            <person name="Williams K.H."/>
            <person name="Hubbard S.S."/>
            <person name="Banfield J.F."/>
        </authorList>
    </citation>
    <scope>NUCLEOTIDE SEQUENCE [LARGE SCALE GENOMIC DNA]</scope>
    <source>
        <strain evidence="4">RBG_16_55_9</strain>
    </source>
</reference>
<accession>A0A1F5UWC2</accession>
<comment type="caution">
    <text evidence="3">The sequence shown here is derived from an EMBL/GenBank/DDBJ whole genome shotgun (WGS) entry which is preliminary data.</text>
</comment>
<feature type="chain" id="PRO_5009521834" description="Phosphodiester glycosidase domain-containing protein" evidence="1">
    <location>
        <begin position="25"/>
        <end position="364"/>
    </location>
</feature>
<dbReference type="Pfam" id="PF09992">
    <property type="entry name" value="NAGPA"/>
    <property type="match status" value="1"/>
</dbReference>
<evidence type="ECO:0000313" key="4">
    <source>
        <dbReference type="Proteomes" id="UP000179157"/>
    </source>
</evidence>
<evidence type="ECO:0000313" key="3">
    <source>
        <dbReference type="EMBL" id="OGF55477.1"/>
    </source>
</evidence>
<gene>
    <name evidence="3" type="ORF">A2Z21_06675</name>
</gene>
<feature type="signal peptide" evidence="1">
    <location>
        <begin position="1"/>
        <end position="24"/>
    </location>
</feature>
<protein>
    <recommendedName>
        <fullName evidence="2">Phosphodiester glycosidase domain-containing protein</fullName>
    </recommendedName>
</protein>
<keyword evidence="1" id="KW-0732">Signal</keyword>
<dbReference type="EMBL" id="MFGX01000056">
    <property type="protein sequence ID" value="OGF55477.1"/>
    <property type="molecule type" value="Genomic_DNA"/>
</dbReference>
<feature type="domain" description="Phosphodiester glycosidase" evidence="2">
    <location>
        <begin position="228"/>
        <end position="361"/>
    </location>
</feature>
<dbReference type="PANTHER" id="PTHR40446">
    <property type="entry name" value="N-ACETYLGLUCOSAMINE-1-PHOSPHODIESTER ALPHA-N-ACETYLGLUCOSAMINIDASE"/>
    <property type="match status" value="1"/>
</dbReference>
<dbReference type="AlphaFoldDB" id="A0A1F5UWC2"/>
<sequence length="364" mass="39156">MSIRHLSSLSLVLVAVALSSPADALTHAGFLPRQATETRLSWGGVYHRVDGVTLGGWVTIHYLTLDAARYRPAIAFSPSGLGTTSSLEDMIGQEGAFAGINANFFDPSSGLPIGFLLKDGRVLNAPYLSRATLAISFFGQLHFMNPRIALLFRTPHGSIPIDGINRPMYRNALIAYTPEYAGPRGSWSDARVIAIRGDRIAWIGSDRGISSTDRNAYWLVATGSAQTRLADLLPAERAQLDYRISPELYLIRDALQAGPMLLYGGETALTPEGFQADVLQKSAARSALALTRDGTLILMIVTRGNGSVGMSLLELAEYLRTLGAVDAMAFDGGGSSSLVFQDGARLRTIGSTREIPVGLVFLRR</sequence>
<organism evidence="3 4">
    <name type="scientific">Fraserbacteria sp. (strain RBG_16_55_9)</name>
    <dbReference type="NCBI Taxonomy" id="1817864"/>
    <lineage>
        <taxon>Bacteria</taxon>
        <taxon>Candidatus Fraseribacteriota</taxon>
    </lineage>
</organism>
<evidence type="ECO:0000259" key="2">
    <source>
        <dbReference type="Pfam" id="PF09992"/>
    </source>
</evidence>
<dbReference type="InterPro" id="IPR018711">
    <property type="entry name" value="NAGPA"/>
</dbReference>
<name>A0A1F5UWC2_FRAXR</name>
<evidence type="ECO:0000256" key="1">
    <source>
        <dbReference type="SAM" id="SignalP"/>
    </source>
</evidence>